<evidence type="ECO:0000313" key="2">
    <source>
        <dbReference type="Proteomes" id="UP000009022"/>
    </source>
</evidence>
<dbReference type="HOGENOM" id="CLU_343667_0_0_1"/>
<organism evidence="1 2">
    <name type="scientific">Trichoplax adhaerens</name>
    <name type="common">Trichoplax reptans</name>
    <dbReference type="NCBI Taxonomy" id="10228"/>
    <lineage>
        <taxon>Eukaryota</taxon>
        <taxon>Metazoa</taxon>
        <taxon>Placozoa</taxon>
        <taxon>Uniplacotomia</taxon>
        <taxon>Trichoplacea</taxon>
        <taxon>Trichoplacidae</taxon>
        <taxon>Trichoplax</taxon>
    </lineage>
</organism>
<dbReference type="Proteomes" id="UP000009022">
    <property type="component" value="Unassembled WGS sequence"/>
</dbReference>
<dbReference type="CTD" id="6756763"/>
<accession>B3S5H2</accession>
<dbReference type="KEGG" id="tad:TRIADDRAFT_59614"/>
<protein>
    <submittedName>
        <fullName evidence="1">Uncharacterized protein</fullName>
    </submittedName>
</protein>
<evidence type="ECO:0000313" key="1">
    <source>
        <dbReference type="EMBL" id="EDV21914.1"/>
    </source>
</evidence>
<dbReference type="AlphaFoldDB" id="B3S5H2"/>
<proteinExistence type="predicted"/>
<gene>
    <name evidence="1" type="ORF">TRIADDRAFT_59614</name>
</gene>
<sequence length="824" mass="96835">MHSNIFKNRPKSTDVLNAVFQSSRSNEFLSFIFYFLKHLLKVTGLCPFKNSLKNNQSRLIFYNHIARLLWCQSRAVSIAYTGQPKLKVCYKCLPLKELFLIDEFPSPEDIIQYRLCVGYDLNEKQTCAYGCKRIEFDNLALIYHKIPDKLSYYTSFSHYLAGDTEKNHKYIKVLNRYYKLYKLSWLEINRSEHSDKSSKDTFIQRALPITPKVVEKVLRNVGKHLRQHRKYHLKYQNNLTSNDDASNVTTANVGASKDITESFKNIKDIFQNKFPITPFELFIDNMEFYLRYVESQFSNREDNKDYWIWASIVHLIYAFRHIAEVSYFNVLNGIPKLGQLENFKIISKNAIADYINTFLNRSDENSLLSYETSLKMCLYHVVSRYFYDAFEGFIQQITQEYLDCNIFDIFQKESTSQCFKDVNQHYPKVPVFVDLIKLFTFDIEPIYFVEDEKSQILFDVYERCQRWILDSYNFISYCRLSPRASGYLSVISFEILSNPDDLHAEMQLIDYESSDPPKRIAGSYLHCPMCYLAIWAKNKAPSLSTGYSYKSDVILNSGCIGYFFKNWNWPKSFLNDGLLVFLFLGKNAFDLLLDQQRKDENEINHLLVNNIRYKFIDILLYLLTSPHSTITTFRKHWSRIKRLILVKPKNSWDPKSFYYHGILSEFNTVDQYTEERFAKPHLNRTLESRSVLQLGDEGFYAPLYHALMKQCKGPTLQVQYSSYTDYSNQTPTLYDDDQNDDDIGQSLAELNVNEYQQVATANDVFNVDFLLRKAEDCTTFSSNYSIPHQYIISLAKVGTTTKHNNSFTLKFFRDAKLIDEVNQR</sequence>
<dbReference type="EMBL" id="DS985251">
    <property type="protein sequence ID" value="EDV21914.1"/>
    <property type="molecule type" value="Genomic_DNA"/>
</dbReference>
<name>B3S5H2_TRIAD</name>
<dbReference type="RefSeq" id="XP_002115551.1">
    <property type="nucleotide sequence ID" value="XM_002115515.1"/>
</dbReference>
<reference evidence="1 2" key="1">
    <citation type="journal article" date="2008" name="Nature">
        <title>The Trichoplax genome and the nature of placozoans.</title>
        <authorList>
            <person name="Srivastava M."/>
            <person name="Begovic E."/>
            <person name="Chapman J."/>
            <person name="Putnam N.H."/>
            <person name="Hellsten U."/>
            <person name="Kawashima T."/>
            <person name="Kuo A."/>
            <person name="Mitros T."/>
            <person name="Salamov A."/>
            <person name="Carpenter M.L."/>
            <person name="Signorovitch A.Y."/>
            <person name="Moreno M.A."/>
            <person name="Kamm K."/>
            <person name="Grimwood J."/>
            <person name="Schmutz J."/>
            <person name="Shapiro H."/>
            <person name="Grigoriev I.V."/>
            <person name="Buss L.W."/>
            <person name="Schierwater B."/>
            <person name="Dellaporta S.L."/>
            <person name="Rokhsar D.S."/>
        </authorList>
    </citation>
    <scope>NUCLEOTIDE SEQUENCE [LARGE SCALE GENOMIC DNA]</scope>
    <source>
        <strain evidence="1 2">Grell-BS-1999</strain>
    </source>
</reference>
<dbReference type="InParanoid" id="B3S5H2"/>
<keyword evidence="2" id="KW-1185">Reference proteome</keyword>
<dbReference type="GeneID" id="6756763"/>